<name>A0AA39J2N1_9AGAR</name>
<comment type="caution">
    <text evidence="1">The sequence shown here is derived from an EMBL/GenBank/DDBJ whole genome shotgun (WGS) entry which is preliminary data.</text>
</comment>
<dbReference type="AlphaFoldDB" id="A0AA39J2N1"/>
<organism evidence="1 2">
    <name type="scientific">Armillaria borealis</name>
    <dbReference type="NCBI Taxonomy" id="47425"/>
    <lineage>
        <taxon>Eukaryota</taxon>
        <taxon>Fungi</taxon>
        <taxon>Dikarya</taxon>
        <taxon>Basidiomycota</taxon>
        <taxon>Agaricomycotina</taxon>
        <taxon>Agaricomycetes</taxon>
        <taxon>Agaricomycetidae</taxon>
        <taxon>Agaricales</taxon>
        <taxon>Marasmiineae</taxon>
        <taxon>Physalacriaceae</taxon>
        <taxon>Armillaria</taxon>
    </lineage>
</organism>
<evidence type="ECO:0000313" key="1">
    <source>
        <dbReference type="EMBL" id="KAK0433704.1"/>
    </source>
</evidence>
<dbReference type="EMBL" id="JAUEPT010000078">
    <property type="protein sequence ID" value="KAK0433704.1"/>
    <property type="molecule type" value="Genomic_DNA"/>
</dbReference>
<reference evidence="1" key="1">
    <citation type="submission" date="2023-06" db="EMBL/GenBank/DDBJ databases">
        <authorList>
            <consortium name="Lawrence Berkeley National Laboratory"/>
            <person name="Ahrendt S."/>
            <person name="Sahu N."/>
            <person name="Indic B."/>
            <person name="Wong-Bajracharya J."/>
            <person name="Merenyi Z."/>
            <person name="Ke H.-M."/>
            <person name="Monk M."/>
            <person name="Kocsube S."/>
            <person name="Drula E."/>
            <person name="Lipzen A."/>
            <person name="Balint B."/>
            <person name="Henrissat B."/>
            <person name="Andreopoulos B."/>
            <person name="Martin F.M."/>
            <person name="Harder C.B."/>
            <person name="Rigling D."/>
            <person name="Ford K.L."/>
            <person name="Foster G.D."/>
            <person name="Pangilinan J."/>
            <person name="Papanicolaou A."/>
            <person name="Barry K."/>
            <person name="LaButti K."/>
            <person name="Viragh M."/>
            <person name="Koriabine M."/>
            <person name="Yan M."/>
            <person name="Riley R."/>
            <person name="Champramary S."/>
            <person name="Plett K.L."/>
            <person name="Tsai I.J."/>
            <person name="Slot J."/>
            <person name="Sipos G."/>
            <person name="Plett J."/>
            <person name="Nagy L.G."/>
            <person name="Grigoriev I.V."/>
        </authorList>
    </citation>
    <scope>NUCLEOTIDE SEQUENCE</scope>
    <source>
        <strain evidence="1">FPL87.14</strain>
    </source>
</reference>
<dbReference type="Proteomes" id="UP001175226">
    <property type="component" value="Unassembled WGS sequence"/>
</dbReference>
<sequence>MPALQQELHHRYVNFPPYSSPGLEILTKNELLGWKDLALRIQAFGGTSRLRPNRLKISTEVFSNICFKASLVHDQGHRFSMVTPRPCGQINLKVGTPSKLNAEGREELIRRLQSVSWIFQISGNANFDVQYWHGIINRINAYAKALNTRAHLRRVSRRRTPLQFLRARWSGLVTAVISFSAAFVDFYLHFDLDHDDAVKLSVDDGRCSCPQCPLLLQGTRQADGDLGCQQFLGRSFSIDAHSAGIDAAARKSAVFLFDDGVVEIVGAHADAPITVLFRAVERSITVGTRRFDAGSTDFARKWFAQSTGCHGCQLGSIRERPWLRRSTDFTVELVQWVGRLPFNGIDAAVSQESCERSRQCSAYVDVLQENTRILECTRRGQTRSDGGFNGARRDLLAIGLIQVNALVLGVGFFVDPWGSVPVSTFEPSLRVPIHRTYHWQDIHRRPSYLMLRWIRPWFSRLGGGWYDGRTAGQQLRARALSLETWLRASCSCSSGLSPTHTCWCSIHRHFRSQDGGNAFADSARVGIQEDEGTCTWLSRTKLDWADLGSPSQYNDTWTTRMEVRSSSRHETKLTRMLTSVQEAEGGNTDEGQDLKSARARGILMEGRVREGRRRMEAIISLDGGTGGF</sequence>
<proteinExistence type="predicted"/>
<accession>A0AA39J2N1</accession>
<keyword evidence="2" id="KW-1185">Reference proteome</keyword>
<gene>
    <name evidence="1" type="ORF">EV421DRAFT_1741388</name>
</gene>
<evidence type="ECO:0000313" key="2">
    <source>
        <dbReference type="Proteomes" id="UP001175226"/>
    </source>
</evidence>
<protein>
    <submittedName>
        <fullName evidence="1">Uncharacterized protein</fullName>
    </submittedName>
</protein>